<keyword evidence="5 10" id="KW-0067">ATP-binding</keyword>
<evidence type="ECO:0000256" key="7">
    <source>
        <dbReference type="ARBA" id="ARBA00038850"/>
    </source>
</evidence>
<dbReference type="InterPro" id="IPR030679">
    <property type="entry name" value="ABC_ATPase_HisP-typ"/>
</dbReference>
<dbReference type="EC" id="7.4.2.1" evidence="7"/>
<dbReference type="SUPFAM" id="SSF52540">
    <property type="entry name" value="P-loop containing nucleoside triphosphate hydrolases"/>
    <property type="match status" value="1"/>
</dbReference>
<evidence type="ECO:0000256" key="5">
    <source>
        <dbReference type="ARBA" id="ARBA00022840"/>
    </source>
</evidence>
<dbReference type="GO" id="GO:0005886">
    <property type="term" value="C:plasma membrane"/>
    <property type="evidence" value="ECO:0007669"/>
    <property type="project" value="UniProtKB-SubCell"/>
</dbReference>
<dbReference type="InterPro" id="IPR027417">
    <property type="entry name" value="P-loop_NTPase"/>
</dbReference>
<dbReference type="RefSeq" id="WP_118925111.1">
    <property type="nucleotide sequence ID" value="NZ_QXGH01000014.1"/>
</dbReference>
<organism evidence="10 11">
    <name type="scientific">Nocardioides immobilis</name>
    <dbReference type="NCBI Taxonomy" id="2049295"/>
    <lineage>
        <taxon>Bacteria</taxon>
        <taxon>Bacillati</taxon>
        <taxon>Actinomycetota</taxon>
        <taxon>Actinomycetes</taxon>
        <taxon>Propionibacteriales</taxon>
        <taxon>Nocardioidaceae</taxon>
        <taxon>Nocardioides</taxon>
    </lineage>
</organism>
<dbReference type="GO" id="GO:0016887">
    <property type="term" value="F:ATP hydrolysis activity"/>
    <property type="evidence" value="ECO:0007669"/>
    <property type="project" value="InterPro"/>
</dbReference>
<comment type="subcellular location">
    <subcellularLocation>
        <location evidence="1">Cell membrane</location>
        <topology evidence="1">Peripheral membrane protein</topology>
    </subcellularLocation>
</comment>
<comment type="catalytic activity">
    <reaction evidence="8">
        <text>a polar amino acid(out) + ATP + H2O = a polar amino acid(in) + ADP + phosphate + H(+)</text>
        <dbReference type="Rhea" id="RHEA:14673"/>
        <dbReference type="ChEBI" id="CHEBI:15377"/>
        <dbReference type="ChEBI" id="CHEBI:15378"/>
        <dbReference type="ChEBI" id="CHEBI:30616"/>
        <dbReference type="ChEBI" id="CHEBI:43474"/>
        <dbReference type="ChEBI" id="CHEBI:62031"/>
        <dbReference type="ChEBI" id="CHEBI:456216"/>
        <dbReference type="EC" id="7.4.2.1"/>
    </reaction>
    <physiologicalReaction direction="left-to-right" evidence="8">
        <dbReference type="Rhea" id="RHEA:14674"/>
    </physiologicalReaction>
</comment>
<comment type="caution">
    <text evidence="10">The sequence shown here is derived from an EMBL/GenBank/DDBJ whole genome shotgun (WGS) entry which is preliminary data.</text>
</comment>
<dbReference type="AlphaFoldDB" id="A0A417Y2W9"/>
<evidence type="ECO:0000313" key="10">
    <source>
        <dbReference type="EMBL" id="RHW27010.1"/>
    </source>
</evidence>
<evidence type="ECO:0000313" key="11">
    <source>
        <dbReference type="Proteomes" id="UP000283644"/>
    </source>
</evidence>
<evidence type="ECO:0000256" key="4">
    <source>
        <dbReference type="ARBA" id="ARBA00022741"/>
    </source>
</evidence>
<keyword evidence="3" id="KW-1003">Cell membrane</keyword>
<dbReference type="PANTHER" id="PTHR43166:SF35">
    <property type="entry name" value="L-CYSTINE IMPORT ATP-BINDING PROTEIN TCYN"/>
    <property type="match status" value="1"/>
</dbReference>
<dbReference type="Gene3D" id="3.40.50.300">
    <property type="entry name" value="P-loop containing nucleotide triphosphate hydrolases"/>
    <property type="match status" value="1"/>
</dbReference>
<keyword evidence="6" id="KW-0472">Membrane</keyword>
<dbReference type="EMBL" id="QXGH01000014">
    <property type="protein sequence ID" value="RHW27010.1"/>
    <property type="molecule type" value="Genomic_DNA"/>
</dbReference>
<dbReference type="PIRSF" id="PIRSF039085">
    <property type="entry name" value="ABC_ATPase_HisP"/>
    <property type="match status" value="1"/>
</dbReference>
<evidence type="ECO:0000256" key="6">
    <source>
        <dbReference type="ARBA" id="ARBA00023136"/>
    </source>
</evidence>
<dbReference type="PANTHER" id="PTHR43166">
    <property type="entry name" value="AMINO ACID IMPORT ATP-BINDING PROTEIN"/>
    <property type="match status" value="1"/>
</dbReference>
<dbReference type="PROSITE" id="PS50893">
    <property type="entry name" value="ABC_TRANSPORTER_2"/>
    <property type="match status" value="1"/>
</dbReference>
<dbReference type="Pfam" id="PF00005">
    <property type="entry name" value="ABC_tran"/>
    <property type="match status" value="1"/>
</dbReference>
<accession>A0A417Y2W9</accession>
<dbReference type="InterPro" id="IPR003439">
    <property type="entry name" value="ABC_transporter-like_ATP-bd"/>
</dbReference>
<dbReference type="Proteomes" id="UP000283644">
    <property type="component" value="Unassembled WGS sequence"/>
</dbReference>
<dbReference type="CDD" id="cd03262">
    <property type="entry name" value="ABC_HisP_GlnQ"/>
    <property type="match status" value="1"/>
</dbReference>
<protein>
    <recommendedName>
        <fullName evidence="7">ABC-type polar-amino-acid transporter</fullName>
        <ecNumber evidence="7">7.4.2.1</ecNumber>
    </recommendedName>
</protein>
<evidence type="ECO:0000256" key="2">
    <source>
        <dbReference type="ARBA" id="ARBA00022448"/>
    </source>
</evidence>
<dbReference type="FunFam" id="3.40.50.300:FF:000020">
    <property type="entry name" value="Amino acid ABC transporter ATP-binding component"/>
    <property type="match status" value="1"/>
</dbReference>
<dbReference type="InterPro" id="IPR017871">
    <property type="entry name" value="ABC_transporter-like_CS"/>
</dbReference>
<dbReference type="PROSITE" id="PS00211">
    <property type="entry name" value="ABC_TRANSPORTER_1"/>
    <property type="match status" value="1"/>
</dbReference>
<dbReference type="GO" id="GO:0005524">
    <property type="term" value="F:ATP binding"/>
    <property type="evidence" value="ECO:0007669"/>
    <property type="project" value="UniProtKB-KW"/>
</dbReference>
<reference evidence="10 11" key="1">
    <citation type="submission" date="2018-09" db="EMBL/GenBank/DDBJ databases">
        <title>Genome sequencing of Nocardioides immobilis CCTCC AB 2017083 for comparison to Nocardioides silvaticus.</title>
        <authorList>
            <person name="Li C."/>
            <person name="Wang G."/>
        </authorList>
    </citation>
    <scope>NUCLEOTIDE SEQUENCE [LARGE SCALE GENOMIC DNA]</scope>
    <source>
        <strain evidence="10 11">CCTCC AB 2017083</strain>
    </source>
</reference>
<proteinExistence type="predicted"/>
<dbReference type="GO" id="GO:0015426">
    <property type="term" value="F:ATPase-coupled polar amino acid-transporter activity"/>
    <property type="evidence" value="ECO:0007669"/>
    <property type="project" value="UniProtKB-EC"/>
</dbReference>
<evidence type="ECO:0000256" key="1">
    <source>
        <dbReference type="ARBA" id="ARBA00004202"/>
    </source>
</evidence>
<dbReference type="InterPro" id="IPR050086">
    <property type="entry name" value="MetN_ABC_transporter-like"/>
</dbReference>
<feature type="domain" description="ABC transporter" evidence="9">
    <location>
        <begin position="7"/>
        <end position="251"/>
    </location>
</feature>
<keyword evidence="4" id="KW-0547">Nucleotide-binding</keyword>
<dbReference type="SMART" id="SM00382">
    <property type="entry name" value="AAA"/>
    <property type="match status" value="1"/>
</dbReference>
<evidence type="ECO:0000256" key="8">
    <source>
        <dbReference type="ARBA" id="ARBA00047624"/>
    </source>
</evidence>
<dbReference type="InterPro" id="IPR003593">
    <property type="entry name" value="AAA+_ATPase"/>
</dbReference>
<evidence type="ECO:0000256" key="3">
    <source>
        <dbReference type="ARBA" id="ARBA00022475"/>
    </source>
</evidence>
<keyword evidence="11" id="KW-1185">Reference proteome</keyword>
<dbReference type="OrthoDB" id="4283894at2"/>
<sequence length="255" mass="27695">MNGDGTVFARGLRKSFGDRVVLDSIDLDVVCGQIVCVIGPSGSGKSTLLRCINGLEEVDRGVLRVNGEDLGFRETATSYRARKRKEVAAQRSRIGMVFQSFNLFPNMTARQNVMSGPVLVKGKPKAEAARRADALLASVGLEGHGGHYPWQLSGGQQQRVAIARSLAMDPNVMLFDEPTSALDPERVGEVLAVMKDLAERGMTMLIATHEMGFAKEVADTVMFMDGGLVVEQGAPKDVLCNPKERRTQKFLESVL</sequence>
<keyword evidence="2" id="KW-0813">Transport</keyword>
<name>A0A417Y2W9_9ACTN</name>
<gene>
    <name evidence="10" type="ORF">D0Z08_10025</name>
</gene>
<evidence type="ECO:0000259" key="9">
    <source>
        <dbReference type="PROSITE" id="PS50893"/>
    </source>
</evidence>